<protein>
    <recommendedName>
        <fullName evidence="4">YjzC family protein</fullName>
    </recommendedName>
</protein>
<evidence type="ECO:0000313" key="3">
    <source>
        <dbReference type="Proteomes" id="UP001139263"/>
    </source>
</evidence>
<keyword evidence="3" id="KW-1185">Reference proteome</keyword>
<accession>A0A9X2ABI7</accession>
<organism evidence="2 3">
    <name type="scientific">Sulfoacidibacillus ferrooxidans</name>
    <dbReference type="NCBI Taxonomy" id="2005001"/>
    <lineage>
        <taxon>Bacteria</taxon>
        <taxon>Bacillati</taxon>
        <taxon>Bacillota</taxon>
        <taxon>Bacilli</taxon>
        <taxon>Bacillales</taxon>
        <taxon>Alicyclobacillaceae</taxon>
        <taxon>Sulfoacidibacillus</taxon>
    </lineage>
</organism>
<dbReference type="AlphaFoldDB" id="A0A9X2ABI7"/>
<evidence type="ECO:0008006" key="4">
    <source>
        <dbReference type="Google" id="ProtNLM"/>
    </source>
</evidence>
<evidence type="ECO:0000313" key="2">
    <source>
        <dbReference type="EMBL" id="MCI0182799.1"/>
    </source>
</evidence>
<comment type="caution">
    <text evidence="2">The sequence shown here is derived from an EMBL/GenBank/DDBJ whole genome shotgun (WGS) entry which is preliminary data.</text>
</comment>
<proteinExistence type="predicted"/>
<sequence>MGERTQFEPGEIAPNNGMYVEISESPHTGSVPHGEVIQLNRGDHFPPTQNKDRKWTHKKN</sequence>
<evidence type="ECO:0000256" key="1">
    <source>
        <dbReference type="SAM" id="MobiDB-lite"/>
    </source>
</evidence>
<gene>
    <name evidence="2" type="ORF">MM817_01068</name>
</gene>
<reference evidence="2" key="1">
    <citation type="submission" date="2022-03" db="EMBL/GenBank/DDBJ databases">
        <title>Draft Genome Sequence of Firmicute Strain S0AB, a Heterotrophic Iron/Sulfur-Oxidizing Extreme Acidophile.</title>
        <authorList>
            <person name="Vergara E."/>
            <person name="Pakostova E."/>
            <person name="Johnson D.B."/>
            <person name="Holmes D.S."/>
        </authorList>
    </citation>
    <scope>NUCLEOTIDE SEQUENCE</scope>
    <source>
        <strain evidence="2">S0AB</strain>
    </source>
</reference>
<dbReference type="InterPro" id="IPR025549">
    <property type="entry name" value="YjzC"/>
</dbReference>
<dbReference type="EMBL" id="JALBUF010000002">
    <property type="protein sequence ID" value="MCI0182799.1"/>
    <property type="molecule type" value="Genomic_DNA"/>
</dbReference>
<dbReference type="RefSeq" id="WP_241712406.1">
    <property type="nucleotide sequence ID" value="NZ_JALBUF010000002.1"/>
</dbReference>
<dbReference type="Pfam" id="PF14168">
    <property type="entry name" value="YjzC"/>
    <property type="match status" value="1"/>
</dbReference>
<feature type="region of interest" description="Disordered" evidence="1">
    <location>
        <begin position="25"/>
        <end position="60"/>
    </location>
</feature>
<name>A0A9X2ABI7_9BACL</name>
<dbReference type="Proteomes" id="UP001139263">
    <property type="component" value="Unassembled WGS sequence"/>
</dbReference>